<name>A0ABT3CS68_9BACT</name>
<keyword evidence="1" id="KW-0472">Membrane</keyword>
<reference evidence="2 3" key="1">
    <citation type="submission" date="2022-10" db="EMBL/GenBank/DDBJ databases">
        <title>Comparative genomics and taxonomic characterization of three novel marine species of genus Reichenbachiella exhibiting antioxidant and polysaccharide degradation activities.</title>
        <authorList>
            <person name="Muhammad N."/>
            <person name="Lee Y.-J."/>
            <person name="Ko J."/>
            <person name="Kim S.-G."/>
        </authorList>
    </citation>
    <scope>NUCLEOTIDE SEQUENCE [LARGE SCALE GENOMIC DNA]</scope>
    <source>
        <strain evidence="2 3">ABR2-5</strain>
    </source>
</reference>
<dbReference type="EMBL" id="JAOYOD010000001">
    <property type="protein sequence ID" value="MCV9386113.1"/>
    <property type="molecule type" value="Genomic_DNA"/>
</dbReference>
<evidence type="ECO:0008006" key="4">
    <source>
        <dbReference type="Google" id="ProtNLM"/>
    </source>
</evidence>
<dbReference type="RefSeq" id="WP_264136898.1">
    <property type="nucleotide sequence ID" value="NZ_JAOYOD010000001.1"/>
</dbReference>
<dbReference type="Proteomes" id="UP001300692">
    <property type="component" value="Unassembled WGS sequence"/>
</dbReference>
<feature type="transmembrane region" description="Helical" evidence="1">
    <location>
        <begin position="7"/>
        <end position="25"/>
    </location>
</feature>
<feature type="transmembrane region" description="Helical" evidence="1">
    <location>
        <begin position="129"/>
        <end position="150"/>
    </location>
</feature>
<evidence type="ECO:0000256" key="1">
    <source>
        <dbReference type="SAM" id="Phobius"/>
    </source>
</evidence>
<gene>
    <name evidence="2" type="ORF">N7U62_05530</name>
</gene>
<keyword evidence="3" id="KW-1185">Reference proteome</keyword>
<feature type="transmembrane region" description="Helical" evidence="1">
    <location>
        <begin position="91"/>
        <end position="117"/>
    </location>
</feature>
<evidence type="ECO:0000313" key="3">
    <source>
        <dbReference type="Proteomes" id="UP001300692"/>
    </source>
</evidence>
<sequence>MVKAIKFCYLISIPLFLAVLLYYYAMLPDQLSLYFEGESSVFNLSKGNFFYSAIGLFILTNGIIIIYRQLAQSQVDQSLIDFADMNRQESLYHWVQGLSLMFNVVYILSIIYIGLFHSKENFDITDYNILVYLGPIFIVLWIFWFFYLLATKK</sequence>
<proteinExistence type="predicted"/>
<comment type="caution">
    <text evidence="2">The sequence shown here is derived from an EMBL/GenBank/DDBJ whole genome shotgun (WGS) entry which is preliminary data.</text>
</comment>
<evidence type="ECO:0000313" key="2">
    <source>
        <dbReference type="EMBL" id="MCV9386113.1"/>
    </source>
</evidence>
<keyword evidence="1" id="KW-0812">Transmembrane</keyword>
<feature type="transmembrane region" description="Helical" evidence="1">
    <location>
        <begin position="49"/>
        <end position="70"/>
    </location>
</feature>
<accession>A0ABT3CS68</accession>
<organism evidence="2 3">
    <name type="scientific">Reichenbachiella ulvae</name>
    <dbReference type="NCBI Taxonomy" id="2980104"/>
    <lineage>
        <taxon>Bacteria</taxon>
        <taxon>Pseudomonadati</taxon>
        <taxon>Bacteroidota</taxon>
        <taxon>Cytophagia</taxon>
        <taxon>Cytophagales</taxon>
        <taxon>Reichenbachiellaceae</taxon>
        <taxon>Reichenbachiella</taxon>
    </lineage>
</organism>
<protein>
    <recommendedName>
        <fullName evidence="4">DUF1648 domain-containing protein</fullName>
    </recommendedName>
</protein>
<keyword evidence="1" id="KW-1133">Transmembrane helix</keyword>